<organism evidence="3 4">
    <name type="scientific">Saponaria officinalis</name>
    <name type="common">Common soapwort</name>
    <name type="synonym">Lychnis saponaria</name>
    <dbReference type="NCBI Taxonomy" id="3572"/>
    <lineage>
        <taxon>Eukaryota</taxon>
        <taxon>Viridiplantae</taxon>
        <taxon>Streptophyta</taxon>
        <taxon>Embryophyta</taxon>
        <taxon>Tracheophyta</taxon>
        <taxon>Spermatophyta</taxon>
        <taxon>Magnoliopsida</taxon>
        <taxon>eudicotyledons</taxon>
        <taxon>Gunneridae</taxon>
        <taxon>Pentapetalae</taxon>
        <taxon>Caryophyllales</taxon>
        <taxon>Caryophyllaceae</taxon>
        <taxon>Caryophylleae</taxon>
        <taxon>Saponaria</taxon>
    </lineage>
</organism>
<dbReference type="EMBL" id="JBDFQZ010000012">
    <property type="protein sequence ID" value="KAK9671272.1"/>
    <property type="molecule type" value="Genomic_DNA"/>
</dbReference>
<dbReference type="InterPro" id="IPR044974">
    <property type="entry name" value="Disease_R_plants"/>
</dbReference>
<dbReference type="Gene3D" id="3.80.10.10">
    <property type="entry name" value="Ribonuclease Inhibitor"/>
    <property type="match status" value="1"/>
</dbReference>
<dbReference type="SUPFAM" id="SSF52540">
    <property type="entry name" value="P-loop containing nucleoside triphosphate hydrolases"/>
    <property type="match status" value="1"/>
</dbReference>
<proteinExistence type="predicted"/>
<dbReference type="SUPFAM" id="SSF52058">
    <property type="entry name" value="L domain-like"/>
    <property type="match status" value="1"/>
</dbReference>
<feature type="domain" description="AAA+ ATPase" evidence="2">
    <location>
        <begin position="209"/>
        <end position="333"/>
    </location>
</feature>
<dbReference type="SMART" id="SM00382">
    <property type="entry name" value="AAA"/>
    <property type="match status" value="1"/>
</dbReference>
<dbReference type="GO" id="GO:0043531">
    <property type="term" value="F:ADP binding"/>
    <property type="evidence" value="ECO:0007669"/>
    <property type="project" value="InterPro"/>
</dbReference>
<dbReference type="Pfam" id="PF25019">
    <property type="entry name" value="LRR_R13L1-DRL21"/>
    <property type="match status" value="1"/>
</dbReference>
<dbReference type="Gene3D" id="3.40.50.300">
    <property type="entry name" value="P-loop containing nucleotide triphosphate hydrolases"/>
    <property type="match status" value="1"/>
</dbReference>
<dbReference type="PANTHER" id="PTHR23155">
    <property type="entry name" value="DISEASE RESISTANCE PROTEIN RP"/>
    <property type="match status" value="1"/>
</dbReference>
<dbReference type="InterPro" id="IPR003593">
    <property type="entry name" value="AAA+_ATPase"/>
</dbReference>
<dbReference type="InterPro" id="IPR027417">
    <property type="entry name" value="P-loop_NTPase"/>
</dbReference>
<dbReference type="Gene3D" id="1.10.10.10">
    <property type="entry name" value="Winged helix-like DNA-binding domain superfamily/Winged helix DNA-binding domain"/>
    <property type="match status" value="1"/>
</dbReference>
<keyword evidence="1" id="KW-0611">Plant defense</keyword>
<sequence length="894" mass="102254">MEIGLGLASSITKNVASQLSKVANNEFRNTIYVDQNLQDLAIMVKTIQSKSDKLGNEELAKAEWKSCVQHLIGILYDAEDAIDALVLAFKYHDQEVARQRFIHEQESTSTGIFRFNFMATLMLASKKLVNDIALSLKKFQMGHKIKDLLSEMENLKSNLDKISEVQSKTHSKVKSRLSPFCQLQANLTESRENDKLIIIKNYLLNRSFKGAGVSIFGMAGSGKTTLARCILRDNEIREHFKHLVWASMPGNISCSEAVIFLQDEVQPLVNVSIISLLQRTGNTLLVLDDIWDVQSSWEDSIFAQNHESKVTLLITTRDPRVAKTTKTHSYNIKRLSEAECKELIKEESPSYGSERDFIIDKLAKKCCGLPLVAKKLGQAVKSMPNDTNYFSLFKASNDLWDLKVFRDVIFSSLKFNEPGLPHDMIKCLVYLNLFPRGYKFKKDELAQIWFAEGFLPPDDDSFFIKGGDYIDEMYRRAILQVSNVGQQDKGVTYEMHEYLHGFARSMVFNTCHQVEHGNSINLSNQIRHLSICCQTISNSILDTIKESCKRLRTFLLLHESGTNISKIPESFFSELRYLRVVNLSKSPITCLPRSIKNLSHLRCLDVSNTRLQTLNEKLCDIYSLQILRLKNCSNLLSLPEGICRLVNLIFLEVDIKCRIPPGIRSLTKLQALEEYVVEKLDGKQISQLENMNHLQGSIRIKKLENVSDNLEAQRANLIEKPQLEGLELYWTRLQGSDTHAESILTGLEPNNWLQELKLMCYNGGKFPHWLGSRERNLKKIHLYDCPNIDDLSVFWQLPYLNNLFVDNLSKIEKIDRNFLGDIASSERFLKLESLEFRNMANLSSWEEMVHSDFPSLLKLMIRDCPMFNVRPSFESFPNLINAKVLISRCGNNTV</sequence>
<dbReference type="GO" id="GO:0098542">
    <property type="term" value="P:defense response to other organism"/>
    <property type="evidence" value="ECO:0007669"/>
    <property type="project" value="TreeGrafter"/>
</dbReference>
<dbReference type="PRINTS" id="PR00364">
    <property type="entry name" value="DISEASERSIST"/>
</dbReference>
<keyword evidence="4" id="KW-1185">Reference proteome</keyword>
<dbReference type="PANTHER" id="PTHR23155:SF1188">
    <property type="entry name" value="OS11G0492300 PROTEIN"/>
    <property type="match status" value="1"/>
</dbReference>
<name>A0AAW1H254_SAPOF</name>
<dbReference type="Pfam" id="PF23559">
    <property type="entry name" value="WHD_DRP"/>
    <property type="match status" value="1"/>
</dbReference>
<protein>
    <recommendedName>
        <fullName evidence="2">AAA+ ATPase domain-containing protein</fullName>
    </recommendedName>
</protein>
<dbReference type="InterPro" id="IPR002182">
    <property type="entry name" value="NB-ARC"/>
</dbReference>
<dbReference type="Proteomes" id="UP001443914">
    <property type="component" value="Unassembled WGS sequence"/>
</dbReference>
<evidence type="ECO:0000259" key="2">
    <source>
        <dbReference type="SMART" id="SM00382"/>
    </source>
</evidence>
<evidence type="ECO:0000313" key="4">
    <source>
        <dbReference type="Proteomes" id="UP001443914"/>
    </source>
</evidence>
<dbReference type="InterPro" id="IPR036388">
    <property type="entry name" value="WH-like_DNA-bd_sf"/>
</dbReference>
<dbReference type="InterPro" id="IPR058922">
    <property type="entry name" value="WHD_DRP"/>
</dbReference>
<dbReference type="InterPro" id="IPR056789">
    <property type="entry name" value="LRR_R13L1-DRL21"/>
</dbReference>
<comment type="caution">
    <text evidence="3">The sequence shown here is derived from an EMBL/GenBank/DDBJ whole genome shotgun (WGS) entry which is preliminary data.</text>
</comment>
<dbReference type="InterPro" id="IPR032675">
    <property type="entry name" value="LRR_dom_sf"/>
</dbReference>
<dbReference type="AlphaFoldDB" id="A0AAW1H254"/>
<reference evidence="3" key="1">
    <citation type="submission" date="2024-03" db="EMBL/GenBank/DDBJ databases">
        <title>WGS assembly of Saponaria officinalis var. Norfolk2.</title>
        <authorList>
            <person name="Jenkins J."/>
            <person name="Shu S."/>
            <person name="Grimwood J."/>
            <person name="Barry K."/>
            <person name="Goodstein D."/>
            <person name="Schmutz J."/>
            <person name="Leebens-Mack J."/>
            <person name="Osbourn A."/>
        </authorList>
    </citation>
    <scope>NUCLEOTIDE SEQUENCE [LARGE SCALE GENOMIC DNA]</scope>
    <source>
        <strain evidence="3">JIC</strain>
    </source>
</reference>
<accession>A0AAW1H254</accession>
<evidence type="ECO:0000313" key="3">
    <source>
        <dbReference type="EMBL" id="KAK9671272.1"/>
    </source>
</evidence>
<evidence type="ECO:0000256" key="1">
    <source>
        <dbReference type="ARBA" id="ARBA00022821"/>
    </source>
</evidence>
<dbReference type="Pfam" id="PF00931">
    <property type="entry name" value="NB-ARC"/>
    <property type="match status" value="1"/>
</dbReference>
<gene>
    <name evidence="3" type="ORF">RND81_12G018500</name>
</gene>